<comment type="similarity">
    <text evidence="1">Belongs to the SPT20 family.</text>
</comment>
<reference evidence="4" key="1">
    <citation type="submission" date="2020-05" db="UniProtKB">
        <authorList>
            <consortium name="EnsemblMetazoa"/>
        </authorList>
    </citation>
    <scope>IDENTIFICATION</scope>
    <source>
        <strain evidence="4">Jacobina</strain>
    </source>
</reference>
<feature type="domain" description="Spt20-like SEP" evidence="3">
    <location>
        <begin position="723"/>
        <end position="781"/>
    </location>
</feature>
<dbReference type="Pfam" id="PF12090">
    <property type="entry name" value="Spt20_SEP"/>
    <property type="match status" value="2"/>
</dbReference>
<dbReference type="PANTHER" id="PTHR13526:SF8">
    <property type="entry name" value="TRANSCRIPTION FACTOR SPT20 HOMOLOG"/>
    <property type="match status" value="1"/>
</dbReference>
<evidence type="ECO:0000313" key="5">
    <source>
        <dbReference type="Proteomes" id="UP000092461"/>
    </source>
</evidence>
<accession>A0A1B0CPB0</accession>
<dbReference type="InterPro" id="IPR021950">
    <property type="entry name" value="Spt20"/>
</dbReference>
<evidence type="ECO:0000313" key="4">
    <source>
        <dbReference type="EnsemblMetazoa" id="LLOJ006583-PA"/>
    </source>
</evidence>
<name>A0A1B0CPB0_LUTLO</name>
<feature type="compositionally biased region" description="Basic and acidic residues" evidence="2">
    <location>
        <begin position="560"/>
        <end position="573"/>
    </location>
</feature>
<dbReference type="Proteomes" id="UP000092461">
    <property type="component" value="Unassembled WGS sequence"/>
</dbReference>
<dbReference type="PANTHER" id="PTHR13526">
    <property type="entry name" value="TRANSCRIPTION FACTOR SPT20 HOMOLOG"/>
    <property type="match status" value="1"/>
</dbReference>
<dbReference type="EnsemblMetazoa" id="LLOJ006583-RA">
    <property type="protein sequence ID" value="LLOJ006583-PA"/>
    <property type="gene ID" value="LLOJ006583"/>
</dbReference>
<feature type="region of interest" description="Disordered" evidence="2">
    <location>
        <begin position="29"/>
        <end position="75"/>
    </location>
</feature>
<feature type="compositionally biased region" description="Basic and acidic residues" evidence="2">
    <location>
        <begin position="57"/>
        <end position="70"/>
    </location>
</feature>
<evidence type="ECO:0000256" key="2">
    <source>
        <dbReference type="SAM" id="MobiDB-lite"/>
    </source>
</evidence>
<keyword evidence="5" id="KW-1185">Reference proteome</keyword>
<dbReference type="GO" id="GO:0000124">
    <property type="term" value="C:SAGA complex"/>
    <property type="evidence" value="ECO:0007669"/>
    <property type="project" value="InterPro"/>
</dbReference>
<evidence type="ECO:0000256" key="1">
    <source>
        <dbReference type="ARBA" id="ARBA00009112"/>
    </source>
</evidence>
<dbReference type="EMBL" id="AJWK01021642">
    <property type="status" value="NOT_ANNOTATED_CDS"/>
    <property type="molecule type" value="Genomic_DNA"/>
</dbReference>
<feature type="compositionally biased region" description="Basic residues" evidence="2">
    <location>
        <begin position="45"/>
        <end position="56"/>
    </location>
</feature>
<sequence length="1677" mass="185439">MESKNLAHENFKYPDAVSVNFNGVTTLMELSPDTPSGQERLHGSPARKKMKKSKKVLKNESPERKQRTDTGNKNSNFHIFDKLRELYMELSAEDVDFQHTNLGAKTSFLLDKLVAKENLNTLILNLYPGNKGYSLAFKGDVEVIDVANHMMDCNPQTRKALAAPKEKIQETIRWPYEEEDLLECIDNETLPLVLVDLFQTKCPNLFYSGCVIVEVRDYRQSFPIYTCDTYHVLLRPTNQTLIADVNSLTSVGQWTHEEKLALESQLVLATAEPLCLDPNPAIGIHVINSQHQRRMFNTKDIRRKTKKFTQVSINRKRKTDQFTHHYGLDLYDYMSRFRQRSRHMKVTPSTTTSANALSSSSFTNSMAFRLHQQQKKTADGMSSAVQQPPVPSPYLGFPPLTPPTEVNVHKFARAYERPKETKDCMPQLIEQYILETDHMETNQRGRVYYIKLSIFQRPANNEYLGELYVDKDYREDVRNGEACQFTLGTRANANKYIQQFSEIITEEGRLRVKITHLVPGQPPRVTCTAGVQLSPDTPSGQERLHGSPARKKMKKSKKVLKNESPERKQRTDTGNKNSNFHIFDKLRELYMELSAEDVDFQHTNLGAKTSFLLDKLVAKENLNTLILNLYPGNKGYSLAFKGDVEVIDVANHMMDCNPQTRKALAAPKERFRKQYGGLMRRRISSSVSTMRHCPSCLSTSFKPSVLISSTLDVRDYRQSFPIYTCDTYHVLLRPTNQTLIADVNSLTSVGQWTHEEKLALESQLVLATAEPLCLDPNPAIGIHVINSQHQRRMFNTKDIRRKTKKFTQVSINRKRKTDQFTHHYGLDLYDYMSRFRQRSRHMKVTPSTTTSANALSSSSFTNSMAFRLHQQQKKTADGMSSAVQQPPVPSPYLGFPPLTPPTEVNVHKFARAYERPKETKDCMPQLIEQYILETDHMETNQRGRVYYIKLSIFQRPANNEYLGELYVDKDYREDVRNGEACQFTLGTRANANKYIQQFSEIITEEGRLRVKITHLVPGQPPRVTCTAGVQETPINHRQPQQQQQQQQLQQLQQQQQPQQTITQFPPATYANDGGSGNATEQPAPVPQQLPAAPVMTPQQVTQQQLPTAAPSGSIMVFQQPGGVSNFLPIRQNILPSEMGVSLQGRTHQVVPIAAKPTLANPTINAIVTNLISSSEASQGTVAGELYGQSPSKSSNNSTIINLLNSAPAAMNISNVNSFLSPPAYKELTGAPDGAEKHKQPGTKVAPVKVEKDINSLHQQHIKLQAHPIPSTLVSQLVSPPLTVTTSELDLKRTPTAVAIAGGATLKRPAQQQLLIASNSCNKISLKPQPNHGPQKISKLSFPVTELTGLLTTPATPQEIPATVAFAQPKQFVTGDIQLTARNLHQSLQSPPTASPLVSSPSTLPQQTTTTLNLQGISLSSLQNAMATIPGTFQNVQIQIPGLAQSLSLPIGGAGTTFATSTSQATGLLVNTVHSGTLSSIPGSGTQTVVLTNSATDSGASMLSLPVAHVVTTGLKGINHPNLRSNLAATASTSGQTVTNAAAPSIQLFSTLMQSGVPLSLAPAGTATVKQKPIIISEQQATVAQQKQQVLNSVKKIATTSNALHANAIQQASINAGQLVLPAQNLQLKFHKQPTVAAFDAGGGNQQQMVVSPVAQGVPKSDDQAAGQPTFEEIYPNL</sequence>
<dbReference type="GO" id="GO:0006357">
    <property type="term" value="P:regulation of transcription by RNA polymerase II"/>
    <property type="evidence" value="ECO:0007669"/>
    <property type="project" value="TreeGrafter"/>
</dbReference>
<proteinExistence type="inferred from homology"/>
<feature type="region of interest" description="Disordered" evidence="2">
    <location>
        <begin position="1035"/>
        <end position="1090"/>
    </location>
</feature>
<dbReference type="VEuPathDB" id="VectorBase:LLOJ006583"/>
<organism evidence="4 5">
    <name type="scientific">Lutzomyia longipalpis</name>
    <name type="common">Sand fly</name>
    <dbReference type="NCBI Taxonomy" id="7200"/>
    <lineage>
        <taxon>Eukaryota</taxon>
        <taxon>Metazoa</taxon>
        <taxon>Ecdysozoa</taxon>
        <taxon>Arthropoda</taxon>
        <taxon>Hexapoda</taxon>
        <taxon>Insecta</taxon>
        <taxon>Pterygota</taxon>
        <taxon>Neoptera</taxon>
        <taxon>Endopterygota</taxon>
        <taxon>Diptera</taxon>
        <taxon>Nematocera</taxon>
        <taxon>Psychodoidea</taxon>
        <taxon>Psychodidae</taxon>
        <taxon>Lutzomyia</taxon>
        <taxon>Lutzomyia</taxon>
    </lineage>
</organism>
<feature type="compositionally biased region" description="Basic residues" evidence="2">
    <location>
        <begin position="548"/>
        <end position="559"/>
    </location>
</feature>
<feature type="compositionally biased region" description="Low complexity" evidence="2">
    <location>
        <begin position="1038"/>
        <end position="1059"/>
    </location>
</feature>
<evidence type="ECO:0000259" key="3">
    <source>
        <dbReference type="Pfam" id="PF12090"/>
    </source>
</evidence>
<feature type="region of interest" description="Disordered" evidence="2">
    <location>
        <begin position="532"/>
        <end position="578"/>
    </location>
</feature>
<dbReference type="VEuPathDB" id="VectorBase:LLONM1_005371"/>
<dbReference type="InterPro" id="IPR046468">
    <property type="entry name" value="Spt20-like_SEP"/>
</dbReference>
<feature type="domain" description="Spt20-like SEP" evidence="3">
    <location>
        <begin position="118"/>
        <end position="283"/>
    </location>
</feature>
<dbReference type="GO" id="GO:0003712">
    <property type="term" value="F:transcription coregulator activity"/>
    <property type="evidence" value="ECO:0007669"/>
    <property type="project" value="InterPro"/>
</dbReference>
<dbReference type="EMBL" id="AJWK01021641">
    <property type="status" value="NOT_ANNOTATED_CDS"/>
    <property type="molecule type" value="Genomic_DNA"/>
</dbReference>
<protein>
    <recommendedName>
        <fullName evidence="3">Spt20-like SEP domain-containing protein</fullName>
    </recommendedName>
</protein>
<dbReference type="EMBL" id="AJWK01021640">
    <property type="status" value="NOT_ANNOTATED_CDS"/>
    <property type="molecule type" value="Genomic_DNA"/>
</dbReference>